<evidence type="ECO:0000313" key="3">
    <source>
        <dbReference type="Proteomes" id="UP000634136"/>
    </source>
</evidence>
<comment type="caution">
    <text evidence="2">The sequence shown here is derived from an EMBL/GenBank/DDBJ whole genome shotgun (WGS) entry which is preliminary data.</text>
</comment>
<reference evidence="2" key="1">
    <citation type="submission" date="2020-09" db="EMBL/GenBank/DDBJ databases">
        <title>Genome-Enabled Discovery of Anthraquinone Biosynthesis in Senna tora.</title>
        <authorList>
            <person name="Kang S.-H."/>
            <person name="Pandey R.P."/>
            <person name="Lee C.-M."/>
            <person name="Sim J.-S."/>
            <person name="Jeong J.-T."/>
            <person name="Choi B.-S."/>
            <person name="Jung M."/>
            <person name="Ginzburg D."/>
            <person name="Zhao K."/>
            <person name="Won S.Y."/>
            <person name="Oh T.-J."/>
            <person name="Yu Y."/>
            <person name="Kim N.-H."/>
            <person name="Lee O.R."/>
            <person name="Lee T.-H."/>
            <person name="Bashyal P."/>
            <person name="Kim T.-S."/>
            <person name="Lee W.-H."/>
            <person name="Kawkins C."/>
            <person name="Kim C.-K."/>
            <person name="Kim J.S."/>
            <person name="Ahn B.O."/>
            <person name="Rhee S.Y."/>
            <person name="Sohng J.K."/>
        </authorList>
    </citation>
    <scope>NUCLEOTIDE SEQUENCE</scope>
    <source>
        <tissue evidence="2">Leaf</tissue>
    </source>
</reference>
<protein>
    <submittedName>
        <fullName evidence="2">Uncharacterized protein</fullName>
    </submittedName>
</protein>
<sequence length="35" mass="3880">MGMRSDKNIGKNKRHGRGRKLGTVTCSSFQISVET</sequence>
<feature type="compositionally biased region" description="Basic residues" evidence="1">
    <location>
        <begin position="10"/>
        <end position="20"/>
    </location>
</feature>
<keyword evidence="3" id="KW-1185">Reference proteome</keyword>
<dbReference type="EMBL" id="JAAIUW010000005">
    <property type="protein sequence ID" value="KAF7830285.1"/>
    <property type="molecule type" value="Genomic_DNA"/>
</dbReference>
<organism evidence="2 3">
    <name type="scientific">Senna tora</name>
    <dbReference type="NCBI Taxonomy" id="362788"/>
    <lineage>
        <taxon>Eukaryota</taxon>
        <taxon>Viridiplantae</taxon>
        <taxon>Streptophyta</taxon>
        <taxon>Embryophyta</taxon>
        <taxon>Tracheophyta</taxon>
        <taxon>Spermatophyta</taxon>
        <taxon>Magnoliopsida</taxon>
        <taxon>eudicotyledons</taxon>
        <taxon>Gunneridae</taxon>
        <taxon>Pentapetalae</taxon>
        <taxon>rosids</taxon>
        <taxon>fabids</taxon>
        <taxon>Fabales</taxon>
        <taxon>Fabaceae</taxon>
        <taxon>Caesalpinioideae</taxon>
        <taxon>Cassia clade</taxon>
        <taxon>Senna</taxon>
    </lineage>
</organism>
<gene>
    <name evidence="2" type="ORF">G2W53_012618</name>
</gene>
<name>A0A834WNQ6_9FABA</name>
<evidence type="ECO:0000313" key="2">
    <source>
        <dbReference type="EMBL" id="KAF7830285.1"/>
    </source>
</evidence>
<evidence type="ECO:0000256" key="1">
    <source>
        <dbReference type="SAM" id="MobiDB-lite"/>
    </source>
</evidence>
<dbReference type="AlphaFoldDB" id="A0A834WNQ6"/>
<proteinExistence type="predicted"/>
<dbReference type="Proteomes" id="UP000634136">
    <property type="component" value="Unassembled WGS sequence"/>
</dbReference>
<accession>A0A834WNQ6</accession>
<feature type="region of interest" description="Disordered" evidence="1">
    <location>
        <begin position="1"/>
        <end position="21"/>
    </location>
</feature>